<dbReference type="GO" id="GO:0036297">
    <property type="term" value="P:interstrand cross-link repair"/>
    <property type="evidence" value="ECO:0007669"/>
    <property type="project" value="TreeGrafter"/>
</dbReference>
<protein>
    <submittedName>
        <fullName evidence="3">Uncharacterized protein</fullName>
    </submittedName>
</protein>
<keyword evidence="2" id="KW-1185">Reference proteome</keyword>
<dbReference type="GO" id="GO:0003690">
    <property type="term" value="F:double-stranded DNA binding"/>
    <property type="evidence" value="ECO:0007669"/>
    <property type="project" value="TreeGrafter"/>
</dbReference>
<feature type="region of interest" description="Disordered" evidence="1">
    <location>
        <begin position="442"/>
        <end position="493"/>
    </location>
</feature>
<dbReference type="WBParaSite" id="MBELARI_LOCUS13130.1">
    <property type="protein sequence ID" value="MBELARI_LOCUS13130.1"/>
    <property type="gene ID" value="MBELARI_LOCUS13130"/>
</dbReference>
<feature type="region of interest" description="Disordered" evidence="1">
    <location>
        <begin position="1028"/>
        <end position="1192"/>
    </location>
</feature>
<accession>A0AAF3EH11</accession>
<dbReference type="PANTHER" id="PTHR15361">
    <property type="entry name" value="RAD51/NUKS-INTERACTING PROTEIN"/>
    <property type="match status" value="1"/>
</dbReference>
<name>A0AAF3EH11_9BILA</name>
<evidence type="ECO:0000313" key="3">
    <source>
        <dbReference type="WBParaSite" id="MBELARI_LOCUS13130.1"/>
    </source>
</evidence>
<proteinExistence type="predicted"/>
<feature type="compositionally biased region" description="Basic and acidic residues" evidence="1">
    <location>
        <begin position="1045"/>
        <end position="1104"/>
    </location>
</feature>
<sequence length="1571" mass="179499">MPLNKMNCDLVRERWNNVRNNVRKMLAQGVDDEFKSLTTGKPFDVTTVKQDIELLAQVDAHQLLRRMESIVHEHVMAMKVDLWTHLISNNKDAKVEEIDEPGIFEVTTPEHTITFLKLLLEKFTQNHRTVNNMCALFSEMDQHFTQIGINWRVLNHYLFDSIIYKDALMKIELEVVEEVIGCDLRGSVHDTAEQEEERSLKEYGNNNFSHQQLAKSFRLLRRLMLTSREIFKNADAKVKEYAKEDFNSKLGQEVQKRIVEDEEFFLSHRRYLRWFSKIVQSPSGSCCRAFEEAFSKRFQSSENPEDREDDEAFLGRLNQMFDRGLNVQTVCAEESERDSTKINCEACGEERCGCDSCQLSHLIICGIPADELNRRLTLEEPGNAPSHKCGSGLYLHRFMTRNEHMANAYGSWDFAKWGGAASSDDEEDDDVAVMNAIEEIDNSTPNARLANAPKTIREREDQLKRKRQERELENYHERDPSTSGSSSDDDEEEEIVAATEVLRQNDQQDSMADSSKSFANDGCRKLNEQLQKDLEDLKNPNKNGEKGLKDEIPFCCLPHRNTWRRKHCKQEKVRKLIFDCNCHVYPYTKNFAELNLKSSNDLILSQERFKEAYEADVLQVGFIRYSITSLIAGYAHTMKDFYVSSDPKWRKTIAERVLKEAAEAARHFGDFSYKGQNAEEAPPANEYTYHVSQVQEMIKQNNNSHAFWAKIDVRHEDQVFMKRLENFDLSVLTALPRRGITFYFLRSIYPLVFEIRKQTYKLDSVTYSSADDSSQNNNFLAELHKLTMLESLWIAMVFASTVTLKTDMEFDCLQQTANHMAEYIVLTRMNEEEAVYEPVSHFLNMCLIFRVLMKCMLTYKDTLGEERPKTEEQVWEYAIDESGLTEQDHQPDFRNPHHLSQWQKRLLKDAKISLLELCEVSGDVVNGLKQQKGFVKNRQHLQEQIMLRTLVLKTTQLQKHLDEEKSGVSQKRLNRLRKLQNMKQKENDQEWCPHRCEENPATCCGETEEREKDLDEIVADIEGDTKARQAKKLKKKQKQQIRQQQLEEERKKKDAEQKAQEEADNLRKEQELKEQQARDEEKRKEDSQRQRERDREMKEKGEKEKKKKTKKKAVKTKDSSPIVIEEPVYSEGGLVWQKSTTPPQPEPVKTPKEVKEKRPKRAKKTQEDESLDEDRDGLSSVSVSETATPLHYVDSLGGPTHIEPIDEEAPCYNFMAVGRESIRSTVIPPRTPPSSAIPTGPITPAPSSSGSPHSVEAPPGFEQLGNAHRAAQERRRPEASGLQAALGSGSSLLEQWHMMNADNAEILRSLLSTQAVQSQIGVRRANPAPAGPNFVRQHSAHGFGQNGGQSGDKSAAGRAIVGNPPAIPTEISPPKPTGLFGEDIFGRSLPNQDQFRQMSNVTPSEFNSLKQNGNRTNFGAMNSNRHSLIEPSIFSAFGDFSNSGGRLSVPPDSSRQTSDTPFKIARTSTENMYESDEMFKRCTMDVFKSIWSDAPEEANNKRSEAPSASNDHTNASTSLTGMEFLRHAALSNRPVAADAPSSSNGPSTAFRFKSDVHYGANYTSKFGYRHF</sequence>
<evidence type="ECO:0000313" key="2">
    <source>
        <dbReference type="Proteomes" id="UP000887575"/>
    </source>
</evidence>
<dbReference type="PANTHER" id="PTHR15361:SF5">
    <property type="entry name" value="C3H1-TYPE DOMAIN-CONTAINING PROTEIN"/>
    <property type="match status" value="1"/>
</dbReference>
<reference evidence="3" key="1">
    <citation type="submission" date="2024-02" db="UniProtKB">
        <authorList>
            <consortium name="WormBaseParasite"/>
        </authorList>
    </citation>
    <scope>IDENTIFICATION</scope>
</reference>
<feature type="compositionally biased region" description="Polar residues" evidence="1">
    <location>
        <begin position="1506"/>
        <end position="1516"/>
    </location>
</feature>
<feature type="compositionally biased region" description="Basic residues" evidence="1">
    <location>
        <begin position="1105"/>
        <end position="1114"/>
    </location>
</feature>
<dbReference type="GO" id="GO:0003697">
    <property type="term" value="F:single-stranded DNA binding"/>
    <property type="evidence" value="ECO:0007669"/>
    <property type="project" value="TreeGrafter"/>
</dbReference>
<dbReference type="InterPro" id="IPR052003">
    <property type="entry name" value="HR_DNA-Binding_Protein"/>
</dbReference>
<feature type="region of interest" description="Disordered" evidence="1">
    <location>
        <begin position="1495"/>
        <end position="1516"/>
    </location>
</feature>
<feature type="region of interest" description="Disordered" evidence="1">
    <location>
        <begin position="1339"/>
        <end position="1358"/>
    </location>
</feature>
<dbReference type="GO" id="GO:0000724">
    <property type="term" value="P:double-strand break repair via homologous recombination"/>
    <property type="evidence" value="ECO:0007669"/>
    <property type="project" value="TreeGrafter"/>
</dbReference>
<feature type="compositionally biased region" description="Basic residues" evidence="1">
    <location>
        <begin position="1028"/>
        <end position="1039"/>
    </location>
</feature>
<dbReference type="Proteomes" id="UP000887575">
    <property type="component" value="Unassembled WGS sequence"/>
</dbReference>
<evidence type="ECO:0000256" key="1">
    <source>
        <dbReference type="SAM" id="MobiDB-lite"/>
    </source>
</evidence>
<feature type="region of interest" description="Disordered" evidence="1">
    <location>
        <begin position="1226"/>
        <end position="1261"/>
    </location>
</feature>
<organism evidence="2 3">
    <name type="scientific">Mesorhabditis belari</name>
    <dbReference type="NCBI Taxonomy" id="2138241"/>
    <lineage>
        <taxon>Eukaryota</taxon>
        <taxon>Metazoa</taxon>
        <taxon>Ecdysozoa</taxon>
        <taxon>Nematoda</taxon>
        <taxon>Chromadorea</taxon>
        <taxon>Rhabditida</taxon>
        <taxon>Rhabditina</taxon>
        <taxon>Rhabditomorpha</taxon>
        <taxon>Rhabditoidea</taxon>
        <taxon>Rhabditidae</taxon>
        <taxon>Mesorhabditinae</taxon>
        <taxon>Mesorhabditis</taxon>
    </lineage>
</organism>
<feature type="compositionally biased region" description="Basic and acidic residues" evidence="1">
    <location>
        <begin position="455"/>
        <end position="480"/>
    </location>
</feature>